<name>A0A836C5I3_9CHLO</name>
<dbReference type="InterPro" id="IPR037736">
    <property type="entry name" value="PSA3"/>
</dbReference>
<dbReference type="GO" id="GO:0048564">
    <property type="term" value="P:photosystem I assembly"/>
    <property type="evidence" value="ECO:0007669"/>
    <property type="project" value="InterPro"/>
</dbReference>
<dbReference type="PANTHER" id="PTHR36770">
    <property type="entry name" value="PHOTOSYSTEM I ASSEMBLY FACTOR PSA3, CHLOROPLASTIC"/>
    <property type="match status" value="1"/>
</dbReference>
<sequence length="233" mass="25359">MQLSVLQRCGAKPAQISRRGGVAPAPIRGQFVVKAQKDDFMATVKAVAKRVQGSLPIVGLVSRWAAPEGGFDEVAYPEFARAMIERVPVSYRIAQQDFEKLYGKPANSRWVMLVLWMATQGPGLVAPKDVISAARRLRITQDIEIEVERFETAKEVTLKKYNMINRPEGKLEDKLGLAVDALCTLCIGVKDGEPVPEAGAPLVREIVRGAFPDASEAQVAAAVANRTARAATY</sequence>
<dbReference type="AlphaFoldDB" id="A0A836C5I3"/>
<comment type="caution">
    <text evidence="1">The sequence shown here is derived from an EMBL/GenBank/DDBJ whole genome shotgun (WGS) entry which is preliminary data.</text>
</comment>
<evidence type="ECO:0000313" key="1">
    <source>
        <dbReference type="EMBL" id="KAG2499869.1"/>
    </source>
</evidence>
<protein>
    <submittedName>
        <fullName evidence="1">Uncharacterized protein</fullName>
    </submittedName>
</protein>
<keyword evidence="2" id="KW-1185">Reference proteome</keyword>
<accession>A0A836C5I3</accession>
<proteinExistence type="predicted"/>
<evidence type="ECO:0000313" key="2">
    <source>
        <dbReference type="Proteomes" id="UP000612055"/>
    </source>
</evidence>
<reference evidence="1" key="1">
    <citation type="journal article" date="2020" name="bioRxiv">
        <title>Comparative genomics of Chlamydomonas.</title>
        <authorList>
            <person name="Craig R.J."/>
            <person name="Hasan A.R."/>
            <person name="Ness R.W."/>
            <person name="Keightley P.D."/>
        </authorList>
    </citation>
    <scope>NUCLEOTIDE SEQUENCE</scope>
    <source>
        <strain evidence="1">CCAP 11/70</strain>
    </source>
</reference>
<organism evidence="1 2">
    <name type="scientific">Edaphochlamys debaryana</name>
    <dbReference type="NCBI Taxonomy" id="47281"/>
    <lineage>
        <taxon>Eukaryota</taxon>
        <taxon>Viridiplantae</taxon>
        <taxon>Chlorophyta</taxon>
        <taxon>core chlorophytes</taxon>
        <taxon>Chlorophyceae</taxon>
        <taxon>CS clade</taxon>
        <taxon>Chlamydomonadales</taxon>
        <taxon>Chlamydomonadales incertae sedis</taxon>
        <taxon>Edaphochlamys</taxon>
    </lineage>
</organism>
<dbReference type="OrthoDB" id="2013100at2759"/>
<dbReference type="PANTHER" id="PTHR36770:SF1">
    <property type="entry name" value="PHOTOSYSTEM I ASSEMBLY FACTOR PSA3, CHLOROPLASTIC"/>
    <property type="match status" value="1"/>
</dbReference>
<dbReference type="EMBL" id="JAEHOE010000005">
    <property type="protein sequence ID" value="KAG2499869.1"/>
    <property type="molecule type" value="Genomic_DNA"/>
</dbReference>
<dbReference type="Proteomes" id="UP000612055">
    <property type="component" value="Unassembled WGS sequence"/>
</dbReference>
<gene>
    <name evidence="1" type="ORF">HYH03_002160</name>
</gene>